<reference evidence="4" key="1">
    <citation type="journal article" date="2020" name="Ecol. Evol.">
        <title>Genome structure and content of the rice root-knot nematode (Meloidogyne graminicola).</title>
        <authorList>
            <person name="Phan N.T."/>
            <person name="Danchin E.G.J."/>
            <person name="Klopp C."/>
            <person name="Perfus-Barbeoch L."/>
            <person name="Kozlowski D.K."/>
            <person name="Koutsovoulos G.D."/>
            <person name="Lopez-Roques C."/>
            <person name="Bouchez O."/>
            <person name="Zahm M."/>
            <person name="Besnard G."/>
            <person name="Bellafiore S."/>
        </authorList>
    </citation>
    <scope>NUCLEOTIDE SEQUENCE</scope>
    <source>
        <strain evidence="4">VN-18</strain>
    </source>
</reference>
<feature type="region of interest" description="Disordered" evidence="1">
    <location>
        <begin position="1"/>
        <end position="75"/>
    </location>
</feature>
<evidence type="ECO:0000259" key="3">
    <source>
        <dbReference type="PROSITE" id="PS50056"/>
    </source>
</evidence>
<sequence>MDKRNNVTAGREGGPRTSRQSSAPTRSSERRRGGGGSRPRSRGSRSSESRRQGGPERRDRERNERPRTVEDSNEEKVFLDQLQEWAQETSRKQLTDLEAEFERLQNLPRPEPSPEFVRNPTLNRYRDVICVENNRVTLSNGHYIHANWIDSQGDRRYICTQGPLPQTVGDFWEIVLQEKVEAVVMLCDTVELNRPKCHQYWPKDNSPDSAITSRDGNIKVRFVDTEALDDNHLIRTRLQVSSDNPKRQANVRHFHWRRWPDRGVPMNHLAALRLLFYIGKYKPIVVHCSAGIGRTGTIVMIYLAQNALRAGQRLDFYELVADLRRQRAGSVQTLDQYLYIYSVFLRYAKNKAEGGKIRVDVEAIDKLIQAISKRIYKPPRR</sequence>
<dbReference type="InterPro" id="IPR000387">
    <property type="entry name" value="Tyr_Pase_dom"/>
</dbReference>
<dbReference type="PROSITE" id="PS50055">
    <property type="entry name" value="TYR_PHOSPHATASE_PTP"/>
    <property type="match status" value="1"/>
</dbReference>
<keyword evidence="5" id="KW-1185">Reference proteome</keyword>
<dbReference type="EMBL" id="JABEBT010000139">
    <property type="protein sequence ID" value="KAF7629876.1"/>
    <property type="molecule type" value="Genomic_DNA"/>
</dbReference>
<dbReference type="Pfam" id="PF00102">
    <property type="entry name" value="Y_phosphatase"/>
    <property type="match status" value="1"/>
</dbReference>
<evidence type="ECO:0000259" key="2">
    <source>
        <dbReference type="PROSITE" id="PS50055"/>
    </source>
</evidence>
<feature type="domain" description="Tyrosine-protein phosphatase" evidence="2">
    <location>
        <begin position="97"/>
        <end position="347"/>
    </location>
</feature>
<evidence type="ECO:0000313" key="5">
    <source>
        <dbReference type="Proteomes" id="UP000605970"/>
    </source>
</evidence>
<evidence type="ECO:0000313" key="4">
    <source>
        <dbReference type="EMBL" id="KAF7629876.1"/>
    </source>
</evidence>
<dbReference type="CDD" id="cd00047">
    <property type="entry name" value="PTPc"/>
    <property type="match status" value="1"/>
</dbReference>
<accession>A0A8S9ZDS7</accession>
<dbReference type="InterPro" id="IPR003595">
    <property type="entry name" value="Tyr_Pase_cat"/>
</dbReference>
<comment type="caution">
    <text evidence="4">The sequence shown here is derived from an EMBL/GenBank/DDBJ whole genome shotgun (WGS) entry which is preliminary data.</text>
</comment>
<dbReference type="InterPro" id="IPR029021">
    <property type="entry name" value="Prot-tyrosine_phosphatase-like"/>
</dbReference>
<dbReference type="PANTHER" id="PTHR46163">
    <property type="entry name" value="TYROSINE-PROTEIN PHOSPHATASE-RELATED"/>
    <property type="match status" value="1"/>
</dbReference>
<dbReference type="PROSITE" id="PS00383">
    <property type="entry name" value="TYR_PHOSPHATASE_1"/>
    <property type="match status" value="1"/>
</dbReference>
<dbReference type="InterPro" id="IPR052782">
    <property type="entry name" value="Oocyte-zygote_transition_reg"/>
</dbReference>
<evidence type="ECO:0000256" key="1">
    <source>
        <dbReference type="SAM" id="MobiDB-lite"/>
    </source>
</evidence>
<dbReference type="AlphaFoldDB" id="A0A8S9ZDS7"/>
<evidence type="ECO:0008006" key="6">
    <source>
        <dbReference type="Google" id="ProtNLM"/>
    </source>
</evidence>
<dbReference type="PROSITE" id="PS50056">
    <property type="entry name" value="TYR_PHOSPHATASE_2"/>
    <property type="match status" value="1"/>
</dbReference>
<name>A0A8S9ZDS7_9BILA</name>
<dbReference type="InterPro" id="IPR016130">
    <property type="entry name" value="Tyr_Pase_AS"/>
</dbReference>
<dbReference type="SMART" id="SM00404">
    <property type="entry name" value="PTPc_motif"/>
    <property type="match status" value="1"/>
</dbReference>
<feature type="compositionally biased region" description="Basic and acidic residues" evidence="1">
    <location>
        <begin position="45"/>
        <end position="75"/>
    </location>
</feature>
<dbReference type="PRINTS" id="PR00700">
    <property type="entry name" value="PRTYPHPHTASE"/>
</dbReference>
<dbReference type="GO" id="GO:0004725">
    <property type="term" value="F:protein tyrosine phosphatase activity"/>
    <property type="evidence" value="ECO:0007669"/>
    <property type="project" value="InterPro"/>
</dbReference>
<dbReference type="SUPFAM" id="SSF52799">
    <property type="entry name" value="(Phosphotyrosine protein) phosphatases II"/>
    <property type="match status" value="1"/>
</dbReference>
<dbReference type="OrthoDB" id="10253954at2759"/>
<protein>
    <recommendedName>
        <fullName evidence="6">Protein-tyrosine phosphatase</fullName>
    </recommendedName>
</protein>
<dbReference type="Gene3D" id="3.90.190.10">
    <property type="entry name" value="Protein tyrosine phosphatase superfamily"/>
    <property type="match status" value="1"/>
</dbReference>
<dbReference type="SMART" id="SM00194">
    <property type="entry name" value="PTPc"/>
    <property type="match status" value="1"/>
</dbReference>
<feature type="domain" description="Tyrosine specific protein phosphatases" evidence="3">
    <location>
        <begin position="279"/>
        <end position="338"/>
    </location>
</feature>
<dbReference type="InterPro" id="IPR000242">
    <property type="entry name" value="PTP_cat"/>
</dbReference>
<dbReference type="Proteomes" id="UP000605970">
    <property type="component" value="Unassembled WGS sequence"/>
</dbReference>
<proteinExistence type="predicted"/>
<organism evidence="4 5">
    <name type="scientific">Meloidogyne graminicola</name>
    <dbReference type="NCBI Taxonomy" id="189291"/>
    <lineage>
        <taxon>Eukaryota</taxon>
        <taxon>Metazoa</taxon>
        <taxon>Ecdysozoa</taxon>
        <taxon>Nematoda</taxon>
        <taxon>Chromadorea</taxon>
        <taxon>Rhabditida</taxon>
        <taxon>Tylenchina</taxon>
        <taxon>Tylenchomorpha</taxon>
        <taxon>Tylenchoidea</taxon>
        <taxon>Meloidogynidae</taxon>
        <taxon>Meloidogyninae</taxon>
        <taxon>Meloidogyne</taxon>
    </lineage>
</organism>
<gene>
    <name evidence="4" type="ORF">Mgra_00009150</name>
</gene>